<evidence type="ECO:0000256" key="7">
    <source>
        <dbReference type="ARBA" id="ARBA00023239"/>
    </source>
</evidence>
<dbReference type="InterPro" id="IPR011050">
    <property type="entry name" value="Pectin_lyase_fold/virulence"/>
</dbReference>
<evidence type="ECO:0000256" key="1">
    <source>
        <dbReference type="ARBA" id="ARBA00000695"/>
    </source>
</evidence>
<keyword evidence="7 8" id="KW-0456">Lyase</keyword>
<evidence type="ECO:0000256" key="6">
    <source>
        <dbReference type="ARBA" id="ARBA00022837"/>
    </source>
</evidence>
<dbReference type="OMA" id="DWENERK"/>
<dbReference type="Proteomes" id="UP000243459">
    <property type="component" value="Chromosome 6"/>
</dbReference>
<sequence length="157" mass="18083">MLFGASDHNQNDSMMQITLAFNHFGQHLRQRLPRARFGFVHIVNNDYQEWTMYAVGGSKHPTFISQGNRFRAQDNPFTKEATKREYTPEWEWKSWNWTSEGDVFENGAFFVTSGMGSTFDLTKNFSRFDVFRAKPGSFVGRLTRYAGALSCKVGEPC</sequence>
<evidence type="ECO:0000256" key="4">
    <source>
        <dbReference type="ARBA" id="ARBA00022723"/>
    </source>
</evidence>
<dbReference type="InterPro" id="IPR045032">
    <property type="entry name" value="PEL"/>
</dbReference>
<dbReference type="InterPro" id="IPR018082">
    <property type="entry name" value="AmbAllergen"/>
</dbReference>
<dbReference type="InterPro" id="IPR002022">
    <property type="entry name" value="Pec_lyase"/>
</dbReference>
<evidence type="ECO:0000313" key="10">
    <source>
        <dbReference type="EMBL" id="ONK66454.1"/>
    </source>
</evidence>
<keyword evidence="5" id="KW-0732">Signal</keyword>
<dbReference type="PANTHER" id="PTHR31683:SF181">
    <property type="entry name" value="PECTATE LYASE 6-RELATED"/>
    <property type="match status" value="1"/>
</dbReference>
<evidence type="ECO:0000256" key="8">
    <source>
        <dbReference type="RuleBase" id="RU361123"/>
    </source>
</evidence>
<keyword evidence="6 8" id="KW-0106">Calcium</keyword>
<organism evidence="10 11">
    <name type="scientific">Asparagus officinalis</name>
    <name type="common">Garden asparagus</name>
    <dbReference type="NCBI Taxonomy" id="4686"/>
    <lineage>
        <taxon>Eukaryota</taxon>
        <taxon>Viridiplantae</taxon>
        <taxon>Streptophyta</taxon>
        <taxon>Embryophyta</taxon>
        <taxon>Tracheophyta</taxon>
        <taxon>Spermatophyta</taxon>
        <taxon>Magnoliopsida</taxon>
        <taxon>Liliopsida</taxon>
        <taxon>Asparagales</taxon>
        <taxon>Asparagaceae</taxon>
        <taxon>Asparagoideae</taxon>
        <taxon>Asparagus</taxon>
    </lineage>
</organism>
<evidence type="ECO:0000259" key="9">
    <source>
        <dbReference type="Pfam" id="PF00544"/>
    </source>
</evidence>
<dbReference type="Gene3D" id="2.160.20.10">
    <property type="entry name" value="Single-stranded right-handed beta-helix, Pectin lyase-like"/>
    <property type="match status" value="1"/>
</dbReference>
<keyword evidence="4 8" id="KW-0479">Metal-binding</keyword>
<dbReference type="PANTHER" id="PTHR31683">
    <property type="entry name" value="PECTATE LYASE 18-RELATED"/>
    <property type="match status" value="1"/>
</dbReference>
<protein>
    <recommendedName>
        <fullName evidence="3 8">Pectate lyase</fullName>
        <ecNumber evidence="3 8">4.2.2.2</ecNumber>
    </recommendedName>
</protein>
<accession>A0A5P1EL03</accession>
<comment type="similarity">
    <text evidence="8">Belongs to the polysaccharide lyase 1 family.</text>
</comment>
<evidence type="ECO:0000313" key="11">
    <source>
        <dbReference type="Proteomes" id="UP000243459"/>
    </source>
</evidence>
<dbReference type="SUPFAM" id="SSF51126">
    <property type="entry name" value="Pectin lyase-like"/>
    <property type="match status" value="1"/>
</dbReference>
<proteinExistence type="inferred from homology"/>
<dbReference type="AlphaFoldDB" id="A0A5P1EL03"/>
<dbReference type="GO" id="GO:0045490">
    <property type="term" value="P:pectin catabolic process"/>
    <property type="evidence" value="ECO:0007669"/>
    <property type="project" value="UniProtKB-UniPathway"/>
</dbReference>
<dbReference type="GO" id="GO:0030570">
    <property type="term" value="F:pectate lyase activity"/>
    <property type="evidence" value="ECO:0007669"/>
    <property type="project" value="UniProtKB-EC"/>
</dbReference>
<dbReference type="PRINTS" id="PR00807">
    <property type="entry name" value="AMBALLERGEN"/>
</dbReference>
<keyword evidence="11" id="KW-1185">Reference proteome</keyword>
<reference evidence="11" key="1">
    <citation type="journal article" date="2017" name="Nat. Commun.">
        <title>The asparagus genome sheds light on the origin and evolution of a young Y chromosome.</title>
        <authorList>
            <person name="Harkess A."/>
            <person name="Zhou J."/>
            <person name="Xu C."/>
            <person name="Bowers J.E."/>
            <person name="Van der Hulst R."/>
            <person name="Ayyampalayam S."/>
            <person name="Mercati F."/>
            <person name="Riccardi P."/>
            <person name="McKain M.R."/>
            <person name="Kakrana A."/>
            <person name="Tang H."/>
            <person name="Ray J."/>
            <person name="Groenendijk J."/>
            <person name="Arikit S."/>
            <person name="Mathioni S.M."/>
            <person name="Nakano M."/>
            <person name="Shan H."/>
            <person name="Telgmann-Rauber A."/>
            <person name="Kanno A."/>
            <person name="Yue Z."/>
            <person name="Chen H."/>
            <person name="Li W."/>
            <person name="Chen Y."/>
            <person name="Xu X."/>
            <person name="Zhang Y."/>
            <person name="Luo S."/>
            <person name="Chen H."/>
            <person name="Gao J."/>
            <person name="Mao Z."/>
            <person name="Pires J.C."/>
            <person name="Luo M."/>
            <person name="Kudrna D."/>
            <person name="Wing R.A."/>
            <person name="Meyers B.C."/>
            <person name="Yi K."/>
            <person name="Kong H."/>
            <person name="Lavrijsen P."/>
            <person name="Sunseri F."/>
            <person name="Falavigna A."/>
            <person name="Ye Y."/>
            <person name="Leebens-Mack J.H."/>
            <person name="Chen G."/>
        </authorList>
    </citation>
    <scope>NUCLEOTIDE SEQUENCE [LARGE SCALE GENOMIC DNA]</scope>
    <source>
        <strain evidence="11">cv. DH0086</strain>
    </source>
</reference>
<dbReference type="EMBL" id="CM007386">
    <property type="protein sequence ID" value="ONK66454.1"/>
    <property type="molecule type" value="Genomic_DNA"/>
</dbReference>
<evidence type="ECO:0000256" key="2">
    <source>
        <dbReference type="ARBA" id="ARBA00005220"/>
    </source>
</evidence>
<dbReference type="InterPro" id="IPR012334">
    <property type="entry name" value="Pectin_lyas_fold"/>
</dbReference>
<dbReference type="GO" id="GO:0046872">
    <property type="term" value="F:metal ion binding"/>
    <property type="evidence" value="ECO:0007669"/>
    <property type="project" value="UniProtKB-KW"/>
</dbReference>
<name>A0A5P1EL03_ASPOF</name>
<comment type="catalytic activity">
    <reaction evidence="1 8">
        <text>Eliminative cleavage of (1-&gt;4)-alpha-D-galacturonan to give oligosaccharides with 4-deoxy-alpha-D-galact-4-enuronosyl groups at their non-reducing ends.</text>
        <dbReference type="EC" id="4.2.2.2"/>
    </reaction>
</comment>
<gene>
    <name evidence="10" type="ORF">A4U43_C06F8250</name>
</gene>
<dbReference type="Pfam" id="PF00544">
    <property type="entry name" value="Pectate_lyase_4"/>
    <property type="match status" value="1"/>
</dbReference>
<evidence type="ECO:0000256" key="3">
    <source>
        <dbReference type="ARBA" id="ARBA00012272"/>
    </source>
</evidence>
<evidence type="ECO:0000256" key="5">
    <source>
        <dbReference type="ARBA" id="ARBA00022729"/>
    </source>
</evidence>
<dbReference type="UniPathway" id="UPA00545">
    <property type="reaction ID" value="UER00824"/>
</dbReference>
<dbReference type="EC" id="4.2.2.2" evidence="3 8"/>
<comment type="cofactor">
    <cofactor evidence="8">
        <name>Ca(2+)</name>
        <dbReference type="ChEBI" id="CHEBI:29108"/>
    </cofactor>
    <text evidence="8">Binds 1 Ca(2+) ion. Required for its activity.</text>
</comment>
<dbReference type="Gramene" id="ONK66454">
    <property type="protein sequence ID" value="ONK66454"/>
    <property type="gene ID" value="A4U43_C06F8250"/>
</dbReference>
<feature type="domain" description="Pectate lyase" evidence="9">
    <location>
        <begin position="1"/>
        <end position="77"/>
    </location>
</feature>
<comment type="pathway">
    <text evidence="2 8">Glycan metabolism; pectin degradation; 2-dehydro-3-deoxy-D-gluconate from pectin: step 2/5.</text>
</comment>